<dbReference type="SUPFAM" id="SSF48498">
    <property type="entry name" value="Tetracyclin repressor-like, C-terminal domain"/>
    <property type="match status" value="1"/>
</dbReference>
<keyword evidence="8" id="KW-1185">Reference proteome</keyword>
<evidence type="ECO:0000313" key="8">
    <source>
        <dbReference type="Proteomes" id="UP000536835"/>
    </source>
</evidence>
<dbReference type="AlphaFoldDB" id="A0A7Y3RMH0"/>
<dbReference type="SUPFAM" id="SSF46689">
    <property type="entry name" value="Homeodomain-like"/>
    <property type="match status" value="1"/>
</dbReference>
<proteinExistence type="predicted"/>
<sequence length="232" mass="24791">MARPQRNTQPELIDAIADVFRSEGYEGASLTKLSAATGLRRASLYHRFEGGKEQMAEEALAVTLKQMDEQVLAKLRGLGTPKEKLDAAGKALLTFYDGGSESCLINLFGTPNDLPDGLTRGVQALVSALITAIAQVLEDAGVSEDEARTRSLRAVALLQGALVLSSAFGDAAPFRAMMTSWAEELLPAPTRPERPLAPEPQQTEAVPQVETPAPKHDVRAAVAAHLKGLKRP</sequence>
<dbReference type="GO" id="GO:0003677">
    <property type="term" value="F:DNA binding"/>
    <property type="evidence" value="ECO:0007669"/>
    <property type="project" value="UniProtKB-UniRule"/>
</dbReference>
<gene>
    <name evidence="7" type="ORF">HK107_10265</name>
</gene>
<keyword evidence="1" id="KW-0805">Transcription regulation</keyword>
<feature type="region of interest" description="Disordered" evidence="5">
    <location>
        <begin position="187"/>
        <end position="217"/>
    </location>
</feature>
<protein>
    <submittedName>
        <fullName evidence="7">TetR/AcrR family transcriptional regulator</fullName>
    </submittedName>
</protein>
<feature type="DNA-binding region" description="H-T-H motif" evidence="4">
    <location>
        <begin position="29"/>
        <end position="48"/>
    </location>
</feature>
<keyword evidence="3" id="KW-0804">Transcription</keyword>
<organism evidence="7 8">
    <name type="scientific">Parvularcula mediterranea</name>
    <dbReference type="NCBI Taxonomy" id="2732508"/>
    <lineage>
        <taxon>Bacteria</taxon>
        <taxon>Pseudomonadati</taxon>
        <taxon>Pseudomonadota</taxon>
        <taxon>Alphaproteobacteria</taxon>
        <taxon>Parvularculales</taxon>
        <taxon>Parvularculaceae</taxon>
        <taxon>Parvularcula</taxon>
    </lineage>
</organism>
<dbReference type="InterPro" id="IPR054156">
    <property type="entry name" value="YxaF_TetR_C"/>
</dbReference>
<dbReference type="InterPro" id="IPR001647">
    <property type="entry name" value="HTH_TetR"/>
</dbReference>
<dbReference type="EMBL" id="JABFCX010000003">
    <property type="protein sequence ID" value="NNU16705.1"/>
    <property type="molecule type" value="Genomic_DNA"/>
</dbReference>
<dbReference type="Gene3D" id="1.10.357.10">
    <property type="entry name" value="Tetracycline Repressor, domain 2"/>
    <property type="match status" value="1"/>
</dbReference>
<comment type="caution">
    <text evidence="7">The sequence shown here is derived from an EMBL/GenBank/DDBJ whole genome shotgun (WGS) entry which is preliminary data.</text>
</comment>
<evidence type="ECO:0000256" key="2">
    <source>
        <dbReference type="ARBA" id="ARBA00023125"/>
    </source>
</evidence>
<evidence type="ECO:0000256" key="5">
    <source>
        <dbReference type="SAM" id="MobiDB-lite"/>
    </source>
</evidence>
<evidence type="ECO:0000256" key="4">
    <source>
        <dbReference type="PROSITE-ProRule" id="PRU00335"/>
    </source>
</evidence>
<dbReference type="Pfam" id="PF00440">
    <property type="entry name" value="TetR_N"/>
    <property type="match status" value="1"/>
</dbReference>
<feature type="domain" description="HTH tetR-type" evidence="6">
    <location>
        <begin position="6"/>
        <end position="66"/>
    </location>
</feature>
<name>A0A7Y3RMH0_9PROT</name>
<dbReference type="PANTHER" id="PTHR47506">
    <property type="entry name" value="TRANSCRIPTIONAL REGULATORY PROTEIN"/>
    <property type="match status" value="1"/>
</dbReference>
<reference evidence="7 8" key="1">
    <citation type="submission" date="2020-05" db="EMBL/GenBank/DDBJ databases">
        <title>Parvularcula mediterraneae sp. nov., isolated from polypropylene straw from shallow seawater of the seashore of Laganas in Zakynthos island, Greece.</title>
        <authorList>
            <person name="Szabo I."/>
            <person name="Al-Omari J."/>
            <person name="Rado J."/>
            <person name="Szerdahelyi G.S."/>
        </authorList>
    </citation>
    <scope>NUCLEOTIDE SEQUENCE [LARGE SCALE GENOMIC DNA]</scope>
    <source>
        <strain evidence="7 8">ZS-1/3</strain>
    </source>
</reference>
<keyword evidence="2 4" id="KW-0238">DNA-binding</keyword>
<dbReference type="Pfam" id="PF21993">
    <property type="entry name" value="TetR_C_13_2"/>
    <property type="match status" value="1"/>
</dbReference>
<evidence type="ECO:0000256" key="3">
    <source>
        <dbReference type="ARBA" id="ARBA00023163"/>
    </source>
</evidence>
<accession>A0A7Y3RMH0</accession>
<evidence type="ECO:0000259" key="6">
    <source>
        <dbReference type="PROSITE" id="PS50977"/>
    </source>
</evidence>
<evidence type="ECO:0000313" key="7">
    <source>
        <dbReference type="EMBL" id="NNU16705.1"/>
    </source>
</evidence>
<dbReference type="PROSITE" id="PS50977">
    <property type="entry name" value="HTH_TETR_2"/>
    <property type="match status" value="1"/>
</dbReference>
<dbReference type="InterPro" id="IPR036271">
    <property type="entry name" value="Tet_transcr_reg_TetR-rel_C_sf"/>
</dbReference>
<dbReference type="InterPro" id="IPR009057">
    <property type="entry name" value="Homeodomain-like_sf"/>
</dbReference>
<evidence type="ECO:0000256" key="1">
    <source>
        <dbReference type="ARBA" id="ARBA00023015"/>
    </source>
</evidence>
<dbReference type="PANTHER" id="PTHR47506:SF7">
    <property type="entry name" value="TRANSCRIPTIONAL REGULATORY PROTEIN"/>
    <property type="match status" value="1"/>
</dbReference>
<dbReference type="Proteomes" id="UP000536835">
    <property type="component" value="Unassembled WGS sequence"/>
</dbReference>
<dbReference type="RefSeq" id="WP_173199419.1">
    <property type="nucleotide sequence ID" value="NZ_JABFCX010000003.1"/>
</dbReference>